<evidence type="ECO:0000259" key="6">
    <source>
        <dbReference type="PROSITE" id="PS50090"/>
    </source>
</evidence>
<dbReference type="InterPro" id="IPR015495">
    <property type="entry name" value="Myb_TF_plants"/>
</dbReference>
<comment type="subcellular location">
    <subcellularLocation>
        <location evidence="1">Nucleus</location>
    </subcellularLocation>
</comment>
<dbReference type="Pfam" id="PF00249">
    <property type="entry name" value="Myb_DNA-binding"/>
    <property type="match status" value="2"/>
</dbReference>
<reference evidence="9" key="1">
    <citation type="journal article" date="2015" name="Proc. Natl. Acad. Sci. U.S.A.">
        <title>Genome sequencing of adzuki bean (Vigna angularis) provides insight into high starch and low fat accumulation and domestication.</title>
        <authorList>
            <person name="Yang K."/>
            <person name="Tian Z."/>
            <person name="Chen C."/>
            <person name="Luo L."/>
            <person name="Zhao B."/>
            <person name="Wang Z."/>
            <person name="Yu L."/>
            <person name="Li Y."/>
            <person name="Sun Y."/>
            <person name="Li W."/>
            <person name="Chen Y."/>
            <person name="Li Y."/>
            <person name="Zhang Y."/>
            <person name="Ai D."/>
            <person name="Zhao J."/>
            <person name="Shang C."/>
            <person name="Ma Y."/>
            <person name="Wu B."/>
            <person name="Wang M."/>
            <person name="Gao L."/>
            <person name="Sun D."/>
            <person name="Zhang P."/>
            <person name="Guo F."/>
            <person name="Wang W."/>
            <person name="Li Y."/>
            <person name="Wang J."/>
            <person name="Varshney R.K."/>
            <person name="Wang J."/>
            <person name="Ling H.Q."/>
            <person name="Wan P."/>
        </authorList>
    </citation>
    <scope>NUCLEOTIDE SEQUENCE</scope>
    <source>
        <strain evidence="9">cv. Jingnong 6</strain>
    </source>
</reference>
<name>A0A0L9UC01_PHAAN</name>
<dbReference type="FunFam" id="1.10.10.60:FF:000001">
    <property type="entry name" value="MYB-related transcription factor"/>
    <property type="match status" value="1"/>
</dbReference>
<dbReference type="Gramene" id="KOM40298">
    <property type="protein sequence ID" value="KOM40298"/>
    <property type="gene ID" value="LR48_Vigan04g049600"/>
</dbReference>
<keyword evidence="4" id="KW-0539">Nucleus</keyword>
<dbReference type="Proteomes" id="UP000053144">
    <property type="component" value="Chromosome 4"/>
</dbReference>
<dbReference type="OMA" id="HKVHGLE"/>
<evidence type="ECO:0000256" key="3">
    <source>
        <dbReference type="ARBA" id="ARBA00023125"/>
    </source>
</evidence>
<evidence type="ECO:0000256" key="2">
    <source>
        <dbReference type="ARBA" id="ARBA00022737"/>
    </source>
</evidence>
<dbReference type="CDD" id="cd00167">
    <property type="entry name" value="SANT"/>
    <property type="match status" value="2"/>
</dbReference>
<feature type="domain" description="Myb-like" evidence="6">
    <location>
        <begin position="9"/>
        <end position="61"/>
    </location>
</feature>
<evidence type="ECO:0000259" key="7">
    <source>
        <dbReference type="PROSITE" id="PS51294"/>
    </source>
</evidence>
<feature type="compositionally biased region" description="Low complexity" evidence="5">
    <location>
        <begin position="123"/>
        <end position="137"/>
    </location>
</feature>
<feature type="domain" description="HTH myb-type" evidence="7">
    <location>
        <begin position="9"/>
        <end position="61"/>
    </location>
</feature>
<dbReference type="PROSITE" id="PS50090">
    <property type="entry name" value="MYB_LIKE"/>
    <property type="match status" value="2"/>
</dbReference>
<dbReference type="GO" id="GO:0003677">
    <property type="term" value="F:DNA binding"/>
    <property type="evidence" value="ECO:0007669"/>
    <property type="project" value="UniProtKB-KW"/>
</dbReference>
<evidence type="ECO:0000256" key="1">
    <source>
        <dbReference type="ARBA" id="ARBA00004123"/>
    </source>
</evidence>
<dbReference type="AlphaFoldDB" id="A0A0L9UC01"/>
<keyword evidence="2" id="KW-0677">Repeat</keyword>
<feature type="region of interest" description="Disordered" evidence="5">
    <location>
        <begin position="120"/>
        <end position="168"/>
    </location>
</feature>
<dbReference type="PANTHER" id="PTHR10641:SF1287">
    <property type="entry name" value="TRANSCRIPTION FACTOR MYB93"/>
    <property type="match status" value="1"/>
</dbReference>
<organism evidence="8 9">
    <name type="scientific">Phaseolus angularis</name>
    <name type="common">Azuki bean</name>
    <name type="synonym">Vigna angularis</name>
    <dbReference type="NCBI Taxonomy" id="3914"/>
    <lineage>
        <taxon>Eukaryota</taxon>
        <taxon>Viridiplantae</taxon>
        <taxon>Streptophyta</taxon>
        <taxon>Embryophyta</taxon>
        <taxon>Tracheophyta</taxon>
        <taxon>Spermatophyta</taxon>
        <taxon>Magnoliopsida</taxon>
        <taxon>eudicotyledons</taxon>
        <taxon>Gunneridae</taxon>
        <taxon>Pentapetalae</taxon>
        <taxon>rosids</taxon>
        <taxon>fabids</taxon>
        <taxon>Fabales</taxon>
        <taxon>Fabaceae</taxon>
        <taxon>Papilionoideae</taxon>
        <taxon>50 kb inversion clade</taxon>
        <taxon>NPAAA clade</taxon>
        <taxon>indigoferoid/millettioid clade</taxon>
        <taxon>Phaseoleae</taxon>
        <taxon>Vigna</taxon>
    </lineage>
</organism>
<sequence>MGRTPCCSHEQLRKGAWTVQEDQKLIAYIQKHGTGSWRTLPQKAGLQRCGKSCRLRWFNYLRPDIKRGKLSPEEEQKIIKLQAVLGNRWSSIAKHLPMRTDNEIKNYWNSYLKRHYEKNDAYPSSSKPISTASSTESKSSDLCMVPSKETDCHGPNATPHQSNQSKLPKTMLSSTQLLNRVASKILSSGYLEAIKSYQHVVAGKSNGDNSVVKTGIEVEKEGNRDPLVPNLTSSNHSVTCSAQLLNKMATSLPHKVHGLESAKAVFSKLLESSEKGDSGSDGSFISSDQIGECLNALSPFEDGPHITNVVGSPSSPSLIFNQVTTPSCFSDNEDNWQNVSSNYVSFRHCAPTAAECSVSELNLGDSRSRPYKRTLRANRINSKCGLWESNEEWCIAARDEGIQELTLRTSVVVSWRAVGSDGLDVVVLEVNLA</sequence>
<protein>
    <submittedName>
        <fullName evidence="8">Uncharacterized protein</fullName>
    </submittedName>
</protein>
<dbReference type="PANTHER" id="PTHR10641">
    <property type="entry name" value="MYB FAMILY TRANSCRIPTION FACTOR"/>
    <property type="match status" value="1"/>
</dbReference>
<proteinExistence type="predicted"/>
<keyword evidence="3" id="KW-0238">DNA-binding</keyword>
<feature type="domain" description="Myb-like" evidence="6">
    <location>
        <begin position="62"/>
        <end position="112"/>
    </location>
</feature>
<dbReference type="InterPro" id="IPR009057">
    <property type="entry name" value="Homeodomain-like_sf"/>
</dbReference>
<dbReference type="InterPro" id="IPR017930">
    <property type="entry name" value="Myb_dom"/>
</dbReference>
<dbReference type="STRING" id="3914.A0A0L9UC01"/>
<feature type="domain" description="HTH myb-type" evidence="7">
    <location>
        <begin position="62"/>
        <end position="116"/>
    </location>
</feature>
<dbReference type="EMBL" id="CM003374">
    <property type="protein sequence ID" value="KOM40298.1"/>
    <property type="molecule type" value="Genomic_DNA"/>
</dbReference>
<dbReference type="GO" id="GO:0005634">
    <property type="term" value="C:nucleus"/>
    <property type="evidence" value="ECO:0007669"/>
    <property type="project" value="UniProtKB-SubCell"/>
</dbReference>
<evidence type="ECO:0000256" key="4">
    <source>
        <dbReference type="ARBA" id="ARBA00023242"/>
    </source>
</evidence>
<evidence type="ECO:0000313" key="9">
    <source>
        <dbReference type="Proteomes" id="UP000053144"/>
    </source>
</evidence>
<dbReference type="PROSITE" id="PS51294">
    <property type="entry name" value="HTH_MYB"/>
    <property type="match status" value="2"/>
</dbReference>
<feature type="compositionally biased region" description="Polar residues" evidence="5">
    <location>
        <begin position="158"/>
        <end position="168"/>
    </location>
</feature>
<accession>A0A0L9UC01</accession>
<dbReference type="Gene3D" id="1.10.10.60">
    <property type="entry name" value="Homeodomain-like"/>
    <property type="match status" value="2"/>
</dbReference>
<dbReference type="InterPro" id="IPR001005">
    <property type="entry name" value="SANT/Myb"/>
</dbReference>
<dbReference type="SMART" id="SM00717">
    <property type="entry name" value="SANT"/>
    <property type="match status" value="2"/>
</dbReference>
<evidence type="ECO:0000313" key="8">
    <source>
        <dbReference type="EMBL" id="KOM40298.1"/>
    </source>
</evidence>
<gene>
    <name evidence="8" type="ORF">LR48_Vigan04g049600</name>
</gene>
<evidence type="ECO:0000256" key="5">
    <source>
        <dbReference type="SAM" id="MobiDB-lite"/>
    </source>
</evidence>
<dbReference type="SUPFAM" id="SSF46689">
    <property type="entry name" value="Homeodomain-like"/>
    <property type="match status" value="1"/>
</dbReference>